<name>A0A291AXI3_9CAUD</name>
<evidence type="ECO:0000313" key="1">
    <source>
        <dbReference type="EMBL" id="ATE85721.1"/>
    </source>
</evidence>
<protein>
    <submittedName>
        <fullName evidence="1">Uncharacterized protein</fullName>
    </submittedName>
</protein>
<accession>A0A291AXI3</accession>
<organism evidence="1 2">
    <name type="scientific">Shigella phage Sf11 SMD-2017</name>
    <dbReference type="NCBI Taxonomy" id="2282196"/>
    <lineage>
        <taxon>Viruses</taxon>
        <taxon>Duplodnaviria</taxon>
        <taxon>Heunggongvirae</taxon>
        <taxon>Uroviricota</taxon>
        <taxon>Caudoviricetes</taxon>
        <taxon>Cedarrivervirus</taxon>
        <taxon>Cedarrivervirus Sf11</taxon>
    </lineage>
</organism>
<dbReference type="EMBL" id="MF158038">
    <property type="protein sequence ID" value="ATE85721.1"/>
    <property type="molecule type" value="Genomic_DNA"/>
</dbReference>
<keyword evidence="2" id="KW-1185">Reference proteome</keyword>
<dbReference type="Proteomes" id="UP000223389">
    <property type="component" value="Segment"/>
</dbReference>
<gene>
    <name evidence="1" type="ORF">Sf11_gp74</name>
</gene>
<proteinExistence type="predicted"/>
<sequence>MLWHWWKLSQEFCIMFNDIGDAMQNMWERYWDSMKTCHYMMVQIGNYIEVVPAAGVHDIKCMCSTRAFANANH</sequence>
<evidence type="ECO:0000313" key="2">
    <source>
        <dbReference type="Proteomes" id="UP000223389"/>
    </source>
</evidence>
<reference evidence="1 2" key="1">
    <citation type="submission" date="2017-05" db="EMBL/GenBank/DDBJ databases">
        <title>The isolation and characterization of 16 novel Shigella-infecting phages from the environment.</title>
        <authorList>
            <person name="Doore S.M."/>
            <person name="Schrad J.R."/>
            <person name="Dover J.A."/>
            <person name="Parent K.N."/>
        </authorList>
    </citation>
    <scope>NUCLEOTIDE SEQUENCE [LARGE SCALE GENOMIC DNA]</scope>
</reference>